<evidence type="ECO:0000313" key="1">
    <source>
        <dbReference type="EMBL" id="KWF20842.1"/>
    </source>
</evidence>
<dbReference type="Proteomes" id="UP000062912">
    <property type="component" value="Unassembled WGS sequence"/>
</dbReference>
<dbReference type="AlphaFoldDB" id="A0A132E8J5"/>
<comment type="caution">
    <text evidence="1">The sequence shown here is derived from an EMBL/GenBank/DDBJ whole genome shotgun (WGS) entry which is preliminary data.</text>
</comment>
<evidence type="ECO:0000313" key="2">
    <source>
        <dbReference type="Proteomes" id="UP000062912"/>
    </source>
</evidence>
<dbReference type="EMBL" id="LPJR01000076">
    <property type="protein sequence ID" value="KWF20842.1"/>
    <property type="molecule type" value="Genomic_DNA"/>
</dbReference>
<name>A0A132E8J5_9BURK</name>
<dbReference type="SUPFAM" id="SSF56784">
    <property type="entry name" value="HAD-like"/>
    <property type="match status" value="1"/>
</dbReference>
<organism evidence="1 2">
    <name type="scientific">Burkholderia pseudomultivorans</name>
    <dbReference type="NCBI Taxonomy" id="1207504"/>
    <lineage>
        <taxon>Bacteria</taxon>
        <taxon>Pseudomonadati</taxon>
        <taxon>Pseudomonadota</taxon>
        <taxon>Betaproteobacteria</taxon>
        <taxon>Burkholderiales</taxon>
        <taxon>Burkholderiaceae</taxon>
        <taxon>Burkholderia</taxon>
        <taxon>Burkholderia cepacia complex</taxon>
    </lineage>
</organism>
<dbReference type="InterPro" id="IPR023214">
    <property type="entry name" value="HAD_sf"/>
</dbReference>
<dbReference type="OrthoDB" id="159409at2"/>
<gene>
    <name evidence="1" type="ORF">WT56_29520</name>
</gene>
<dbReference type="InterPro" id="IPR036412">
    <property type="entry name" value="HAD-like_sf"/>
</dbReference>
<reference evidence="1 2" key="1">
    <citation type="submission" date="2015-11" db="EMBL/GenBank/DDBJ databases">
        <title>Expanding the genomic diversity of Burkholderia species for the development of highly accurate diagnostics.</title>
        <authorList>
            <person name="Sahl J."/>
            <person name="Keim P."/>
            <person name="Wagner D."/>
        </authorList>
    </citation>
    <scope>NUCLEOTIDE SEQUENCE [LARGE SCALE GENOMIC DNA]</scope>
    <source>
        <strain evidence="1 2">MSMB368WGS</strain>
    </source>
</reference>
<sequence length="156" mass="16633">MISIDIPGCDVLNLEHLVLDFNGTLAVDGRLLNGLAPRIAQLADQLDVHVVTGNTYGDARTQLRACRTEVVCVPPYKQAEAKRDYVVRLGAGRVAAVGNGRNDALMLRQAALGIAVLGTEGLAGDTLEAADIVVRHAVDALGLMLFPKRLVAVLRR</sequence>
<dbReference type="RefSeq" id="WP_009687410.1">
    <property type="nucleotide sequence ID" value="NZ_LPJR01000076.1"/>
</dbReference>
<protein>
    <submittedName>
        <fullName evidence="1">ATPase P</fullName>
    </submittedName>
</protein>
<accession>A0A132E8J5</accession>
<proteinExistence type="predicted"/>
<dbReference type="Gene3D" id="3.40.50.1000">
    <property type="entry name" value="HAD superfamily/HAD-like"/>
    <property type="match status" value="1"/>
</dbReference>